<dbReference type="GO" id="GO:0051082">
    <property type="term" value="F:unfolded protein binding"/>
    <property type="evidence" value="ECO:0007669"/>
    <property type="project" value="InterPro"/>
</dbReference>
<evidence type="ECO:0000256" key="1">
    <source>
        <dbReference type="SAM" id="MobiDB-lite"/>
    </source>
</evidence>
<dbReference type="Proteomes" id="UP000214646">
    <property type="component" value="Unassembled WGS sequence"/>
</dbReference>
<dbReference type="InterPro" id="IPR005632">
    <property type="entry name" value="Chaperone_Skp"/>
</dbReference>
<dbReference type="AlphaFoldDB" id="A0A225DPW1"/>
<evidence type="ECO:0008006" key="5">
    <source>
        <dbReference type="Google" id="ProtNLM"/>
    </source>
</evidence>
<dbReference type="Gene3D" id="3.30.910.20">
    <property type="entry name" value="Skp domain"/>
    <property type="match status" value="1"/>
</dbReference>
<accession>A0A225DPW1</accession>
<dbReference type="InterPro" id="IPR024930">
    <property type="entry name" value="Skp_dom_sf"/>
</dbReference>
<keyword evidence="2" id="KW-0732">Signal</keyword>
<feature type="chain" id="PRO_5013370621" description="Outer membrane protein H" evidence="2">
    <location>
        <begin position="27"/>
        <end position="247"/>
    </location>
</feature>
<comment type="caution">
    <text evidence="3">The sequence shown here is derived from an EMBL/GenBank/DDBJ whole genome shotgun (WGS) entry which is preliminary data.</text>
</comment>
<feature type="compositionally biased region" description="Low complexity" evidence="1">
    <location>
        <begin position="224"/>
        <end position="241"/>
    </location>
</feature>
<evidence type="ECO:0000256" key="2">
    <source>
        <dbReference type="SAM" id="SignalP"/>
    </source>
</evidence>
<keyword evidence="4" id="KW-1185">Reference proteome</keyword>
<gene>
    <name evidence="3" type="ORF">FRUB_03031</name>
</gene>
<proteinExistence type="predicted"/>
<evidence type="ECO:0000313" key="3">
    <source>
        <dbReference type="EMBL" id="OWK43432.1"/>
    </source>
</evidence>
<protein>
    <recommendedName>
        <fullName evidence="5">Outer membrane protein H</fullName>
    </recommendedName>
</protein>
<dbReference type="RefSeq" id="WP_088254270.1">
    <property type="nucleotide sequence ID" value="NZ_NIDE01000004.1"/>
</dbReference>
<reference evidence="4" key="1">
    <citation type="submission" date="2017-06" db="EMBL/GenBank/DDBJ databases">
        <title>Genome analysis of Fimbriiglobus ruber SP5, the first member of the order Planctomycetales with confirmed chitinolytic capability.</title>
        <authorList>
            <person name="Ravin N.V."/>
            <person name="Rakitin A.L."/>
            <person name="Ivanova A.A."/>
            <person name="Beletsky A.V."/>
            <person name="Kulichevskaya I.S."/>
            <person name="Mardanov A.V."/>
            <person name="Dedysh S.N."/>
        </authorList>
    </citation>
    <scope>NUCLEOTIDE SEQUENCE [LARGE SCALE GENOMIC DNA]</scope>
    <source>
        <strain evidence="4">SP5</strain>
    </source>
</reference>
<dbReference type="EMBL" id="NIDE01000004">
    <property type="protein sequence ID" value="OWK43432.1"/>
    <property type="molecule type" value="Genomic_DNA"/>
</dbReference>
<feature type="signal peptide" evidence="2">
    <location>
        <begin position="1"/>
        <end position="26"/>
    </location>
</feature>
<organism evidence="3 4">
    <name type="scientific">Fimbriiglobus ruber</name>
    <dbReference type="NCBI Taxonomy" id="1908690"/>
    <lineage>
        <taxon>Bacteria</taxon>
        <taxon>Pseudomonadati</taxon>
        <taxon>Planctomycetota</taxon>
        <taxon>Planctomycetia</taxon>
        <taxon>Gemmatales</taxon>
        <taxon>Gemmataceae</taxon>
        <taxon>Fimbriiglobus</taxon>
    </lineage>
</organism>
<dbReference type="Pfam" id="PF03938">
    <property type="entry name" value="OmpH"/>
    <property type="match status" value="1"/>
</dbReference>
<dbReference type="OrthoDB" id="280283at2"/>
<dbReference type="SUPFAM" id="SSF111384">
    <property type="entry name" value="OmpH-like"/>
    <property type="match status" value="1"/>
</dbReference>
<feature type="region of interest" description="Disordered" evidence="1">
    <location>
        <begin position="224"/>
        <end position="247"/>
    </location>
</feature>
<sequence length="247" mass="26913">MKRAFVYLSAVVGMGGVFGLAGPVRAQAPAPGGAPPAGVPTPAPVSTGRVAVFNVAKVMRDYHKWQYFAATMNKRKTEIAGDLGKLRSEIADYQDKLQREQIPSKKEEYQKVLVEKQRLFEDKERNARKTLDDESSKYLRDLFVEIQQCVRAIVEANGYDLVMAYPDAITEEEKASPLYYDLKMRPPAAMPFHVSRSADMTDVLVATLNKNFPPPGPIPTIAPPVTATGGTAPAPALGAPGQPGPMR</sequence>
<evidence type="ECO:0000313" key="4">
    <source>
        <dbReference type="Proteomes" id="UP000214646"/>
    </source>
</evidence>
<dbReference type="SMART" id="SM00935">
    <property type="entry name" value="OmpH"/>
    <property type="match status" value="1"/>
</dbReference>
<name>A0A225DPW1_9BACT</name>